<gene>
    <name evidence="1" type="ORF">BQ4739_LOCUS16000</name>
</gene>
<sequence length="273" mass="29553">MAPRPVSPQADLLQSPALPLLLQHGSVHTDLQAVLQLCCTSKAMRAAVLQHCRGLLDVSFTASSMQHAQRFVAWVAKHGQLMGCLHILPDHHHTECEMYGFDPEMEEAPKLLQQAQLCIASALKQLQQQPGEQGGVQQQQQGAQGGVQLRELQLVPVGRAAEALLQATASSKLLRLDMRCYAYMYADEHPMSGSGSPVGSSLSSMISSIASLGQLQSLTVVAVLEPEEMLHVLPALTSLTQLGIYHAWPLHSYTSKQFCLAATGWQAAEAAHH</sequence>
<accession>A0A383WG50</accession>
<dbReference type="Proteomes" id="UP000256970">
    <property type="component" value="Unassembled WGS sequence"/>
</dbReference>
<name>A0A383WG50_TETOB</name>
<proteinExistence type="predicted"/>
<organism evidence="1 2">
    <name type="scientific">Tetradesmus obliquus</name>
    <name type="common">Green alga</name>
    <name type="synonym">Acutodesmus obliquus</name>
    <dbReference type="NCBI Taxonomy" id="3088"/>
    <lineage>
        <taxon>Eukaryota</taxon>
        <taxon>Viridiplantae</taxon>
        <taxon>Chlorophyta</taxon>
        <taxon>core chlorophytes</taxon>
        <taxon>Chlorophyceae</taxon>
        <taxon>CS clade</taxon>
        <taxon>Sphaeropleales</taxon>
        <taxon>Scenedesmaceae</taxon>
        <taxon>Tetradesmus</taxon>
    </lineage>
</organism>
<dbReference type="AlphaFoldDB" id="A0A383WG50"/>
<evidence type="ECO:0000313" key="1">
    <source>
        <dbReference type="EMBL" id="SZX75726.1"/>
    </source>
</evidence>
<protein>
    <recommendedName>
        <fullName evidence="3">F-box domain-containing protein</fullName>
    </recommendedName>
</protein>
<evidence type="ECO:0000313" key="2">
    <source>
        <dbReference type="Proteomes" id="UP000256970"/>
    </source>
</evidence>
<reference evidence="1 2" key="1">
    <citation type="submission" date="2016-10" db="EMBL/GenBank/DDBJ databases">
        <authorList>
            <person name="Cai Z."/>
        </authorList>
    </citation>
    <scope>NUCLEOTIDE SEQUENCE [LARGE SCALE GENOMIC DNA]</scope>
</reference>
<keyword evidence="2" id="KW-1185">Reference proteome</keyword>
<evidence type="ECO:0008006" key="3">
    <source>
        <dbReference type="Google" id="ProtNLM"/>
    </source>
</evidence>
<dbReference type="EMBL" id="FNXT01001239">
    <property type="protein sequence ID" value="SZX75726.1"/>
    <property type="molecule type" value="Genomic_DNA"/>
</dbReference>